<gene>
    <name evidence="3" type="ORF">LVJ94_48150</name>
</gene>
<name>A0ABZ2L1G9_9BACT</name>
<evidence type="ECO:0000256" key="1">
    <source>
        <dbReference type="SAM" id="MobiDB-lite"/>
    </source>
</evidence>
<organism evidence="3 4">
    <name type="scientific">Pendulispora rubella</name>
    <dbReference type="NCBI Taxonomy" id="2741070"/>
    <lineage>
        <taxon>Bacteria</taxon>
        <taxon>Pseudomonadati</taxon>
        <taxon>Myxococcota</taxon>
        <taxon>Myxococcia</taxon>
        <taxon>Myxococcales</taxon>
        <taxon>Sorangiineae</taxon>
        <taxon>Pendulisporaceae</taxon>
        <taxon>Pendulispora</taxon>
    </lineage>
</organism>
<feature type="compositionally biased region" description="Low complexity" evidence="1">
    <location>
        <begin position="22"/>
        <end position="46"/>
    </location>
</feature>
<keyword evidence="2" id="KW-0732">Signal</keyword>
<keyword evidence="4" id="KW-1185">Reference proteome</keyword>
<dbReference type="Gene3D" id="3.20.20.80">
    <property type="entry name" value="Glycosidases"/>
    <property type="match status" value="1"/>
</dbReference>
<dbReference type="PANTHER" id="PTHR12631">
    <property type="entry name" value="ALPHA-L-IDURONIDASE"/>
    <property type="match status" value="1"/>
</dbReference>
<dbReference type="PANTHER" id="PTHR12631:SF10">
    <property type="entry name" value="BETA-XYLOSIDASE-LIKE PROTEIN-RELATED"/>
    <property type="match status" value="1"/>
</dbReference>
<dbReference type="SUPFAM" id="SSF51445">
    <property type="entry name" value="(Trans)glycosidases"/>
    <property type="match status" value="1"/>
</dbReference>
<dbReference type="RefSeq" id="WP_394834299.1">
    <property type="nucleotide sequence ID" value="NZ_CP089929.1"/>
</dbReference>
<evidence type="ECO:0008006" key="5">
    <source>
        <dbReference type="Google" id="ProtNLM"/>
    </source>
</evidence>
<evidence type="ECO:0000313" key="4">
    <source>
        <dbReference type="Proteomes" id="UP001374803"/>
    </source>
</evidence>
<feature type="signal peptide" evidence="2">
    <location>
        <begin position="1"/>
        <end position="27"/>
    </location>
</feature>
<accession>A0ABZ2L1G9</accession>
<feature type="chain" id="PRO_5047471812" description="Glycoside hydrolase family 5 domain-containing protein" evidence="2">
    <location>
        <begin position="28"/>
        <end position="380"/>
    </location>
</feature>
<evidence type="ECO:0000256" key="2">
    <source>
        <dbReference type="SAM" id="SignalP"/>
    </source>
</evidence>
<evidence type="ECO:0000313" key="3">
    <source>
        <dbReference type="EMBL" id="WXB04655.1"/>
    </source>
</evidence>
<protein>
    <recommendedName>
        <fullName evidence="5">Glycoside hydrolase family 5 domain-containing protein</fullName>
    </recommendedName>
</protein>
<sequence length="380" mass="40073">MHRTVSRFLLLSALCAASATCSTGASTEGPNAADASVDGGDAVGADATGGGPGASSDAGSSAPARIGYALGASAASSPAELDALMAHYETLGVDALWAVAAMESLCSTATCDFTPLDRVIARARARGWPVDLQVHGTPNWISSAGLWHGPATDTEVRQWTELFHQLVAHYGTDIAYYELWNEPDDAAFWAPSPSPRDYARLLHSVYLDAKAVNPAVQIVAPNTGRAALGYLDAMYDALAAYPDAAARHFFFDVLGMHPYAGDGGGGFDPSDAPGSHDITTPLGVSGWAFLDYRRMHDQVIKREGRAKDLVFGEFGYSTSSGAWFSVPEATRARYVASAYRLARQDGYIRSLAIYAHGTGDGFEIHGTATETSIATVAKEP</sequence>
<dbReference type="InterPro" id="IPR051923">
    <property type="entry name" value="Glycosyl_Hydrolase_39"/>
</dbReference>
<proteinExistence type="predicted"/>
<dbReference type="InterPro" id="IPR017853">
    <property type="entry name" value="GH"/>
</dbReference>
<feature type="region of interest" description="Disordered" evidence="1">
    <location>
        <begin position="22"/>
        <end position="59"/>
    </location>
</feature>
<reference evidence="3" key="1">
    <citation type="submission" date="2021-12" db="EMBL/GenBank/DDBJ databases">
        <title>Discovery of the Pendulisporaceae a myxobacterial family with distinct sporulation behavior and unique specialized metabolism.</title>
        <authorList>
            <person name="Garcia R."/>
            <person name="Popoff A."/>
            <person name="Bader C.D."/>
            <person name="Loehr J."/>
            <person name="Walesch S."/>
            <person name="Walt C."/>
            <person name="Boldt J."/>
            <person name="Bunk B."/>
            <person name="Haeckl F.J.F.P.J."/>
            <person name="Gunesch A.P."/>
            <person name="Birkelbach J."/>
            <person name="Nuebel U."/>
            <person name="Pietschmann T."/>
            <person name="Bach T."/>
            <person name="Mueller R."/>
        </authorList>
    </citation>
    <scope>NUCLEOTIDE SEQUENCE</scope>
    <source>
        <strain evidence="3">MSr11367</strain>
    </source>
</reference>
<dbReference type="EMBL" id="CP089983">
    <property type="protein sequence ID" value="WXB04655.1"/>
    <property type="molecule type" value="Genomic_DNA"/>
</dbReference>
<dbReference type="Proteomes" id="UP001374803">
    <property type="component" value="Chromosome"/>
</dbReference>